<dbReference type="OrthoDB" id="6537313at2759"/>
<comment type="caution">
    <text evidence="1">The sequence shown here is derived from an EMBL/GenBank/DDBJ whole genome shotgun (WGS) entry which is preliminary data.</text>
</comment>
<keyword evidence="2" id="KW-1185">Reference proteome</keyword>
<dbReference type="AlphaFoldDB" id="A0A9J6GW08"/>
<sequence length="303" mass="33597">MPYSDADLRHNGWVKCTDIFHAVREHCANRIHRSPHVPDAAEGNLETSKAVSGPHQNHLPGHFGTRFKQDDVHRLSRCRREGRGTNVYHLVPTSSEKGKRPCKGNASCAQASRVQLPEKVHDFLAKGAKCAAHPQPKPFDLLAMVHSVANCATEGGKDACVTEGVDCITVCKIFAKGLGSTFKETVDCLHCSELVLLQSLKTIEFAVLEESQYQEKAEAAITKNFQREEGVKKKHPKKMRTSAQKLCNELRLDHLAEAIKSSTQVSLRPFFTLKTNNECKPFRTILGDKANGKGMFPVSFRGI</sequence>
<organism evidence="1 2">
    <name type="scientific">Haemaphysalis longicornis</name>
    <name type="common">Bush tick</name>
    <dbReference type="NCBI Taxonomy" id="44386"/>
    <lineage>
        <taxon>Eukaryota</taxon>
        <taxon>Metazoa</taxon>
        <taxon>Ecdysozoa</taxon>
        <taxon>Arthropoda</taxon>
        <taxon>Chelicerata</taxon>
        <taxon>Arachnida</taxon>
        <taxon>Acari</taxon>
        <taxon>Parasitiformes</taxon>
        <taxon>Ixodida</taxon>
        <taxon>Ixodoidea</taxon>
        <taxon>Ixodidae</taxon>
        <taxon>Haemaphysalinae</taxon>
        <taxon>Haemaphysalis</taxon>
    </lineage>
</organism>
<evidence type="ECO:0000313" key="1">
    <source>
        <dbReference type="EMBL" id="KAH9379653.1"/>
    </source>
</evidence>
<protein>
    <submittedName>
        <fullName evidence="1">Uncharacterized protein</fullName>
    </submittedName>
</protein>
<gene>
    <name evidence="1" type="ORF">HPB48_009401</name>
</gene>
<dbReference type="Proteomes" id="UP000821853">
    <property type="component" value="Chromosome 8"/>
</dbReference>
<proteinExistence type="predicted"/>
<name>A0A9J6GW08_HAELO</name>
<dbReference type="VEuPathDB" id="VectorBase:HLOH_060709"/>
<evidence type="ECO:0000313" key="2">
    <source>
        <dbReference type="Proteomes" id="UP000821853"/>
    </source>
</evidence>
<accession>A0A9J6GW08</accession>
<reference evidence="1 2" key="1">
    <citation type="journal article" date="2020" name="Cell">
        <title>Large-Scale Comparative Analyses of Tick Genomes Elucidate Their Genetic Diversity and Vector Capacities.</title>
        <authorList>
            <consortium name="Tick Genome and Microbiome Consortium (TIGMIC)"/>
            <person name="Jia N."/>
            <person name="Wang J."/>
            <person name="Shi W."/>
            <person name="Du L."/>
            <person name="Sun Y."/>
            <person name="Zhan W."/>
            <person name="Jiang J.F."/>
            <person name="Wang Q."/>
            <person name="Zhang B."/>
            <person name="Ji P."/>
            <person name="Bell-Sakyi L."/>
            <person name="Cui X.M."/>
            <person name="Yuan T.T."/>
            <person name="Jiang B.G."/>
            <person name="Yang W.F."/>
            <person name="Lam T.T."/>
            <person name="Chang Q.C."/>
            <person name="Ding S.J."/>
            <person name="Wang X.J."/>
            <person name="Zhu J.G."/>
            <person name="Ruan X.D."/>
            <person name="Zhao L."/>
            <person name="Wei J.T."/>
            <person name="Ye R.Z."/>
            <person name="Que T.C."/>
            <person name="Du C.H."/>
            <person name="Zhou Y.H."/>
            <person name="Cheng J.X."/>
            <person name="Dai P.F."/>
            <person name="Guo W.B."/>
            <person name="Han X.H."/>
            <person name="Huang E.J."/>
            <person name="Li L.F."/>
            <person name="Wei W."/>
            <person name="Gao Y.C."/>
            <person name="Liu J.Z."/>
            <person name="Shao H.Z."/>
            <person name="Wang X."/>
            <person name="Wang C.C."/>
            <person name="Yang T.C."/>
            <person name="Huo Q.B."/>
            <person name="Li W."/>
            <person name="Chen H.Y."/>
            <person name="Chen S.E."/>
            <person name="Zhou L.G."/>
            <person name="Ni X.B."/>
            <person name="Tian J.H."/>
            <person name="Sheng Y."/>
            <person name="Liu T."/>
            <person name="Pan Y.S."/>
            <person name="Xia L.Y."/>
            <person name="Li J."/>
            <person name="Zhao F."/>
            <person name="Cao W.C."/>
        </authorList>
    </citation>
    <scope>NUCLEOTIDE SEQUENCE [LARGE SCALE GENOMIC DNA]</scope>
    <source>
        <strain evidence="1">HaeL-2018</strain>
    </source>
</reference>
<dbReference type="EMBL" id="JABSTR010000010">
    <property type="protein sequence ID" value="KAH9379653.1"/>
    <property type="molecule type" value="Genomic_DNA"/>
</dbReference>